<name>S8FW33_FOMSC</name>
<dbReference type="EMBL" id="KE504135">
    <property type="protein sequence ID" value="EPT02475.1"/>
    <property type="molecule type" value="Genomic_DNA"/>
</dbReference>
<accession>S8FW33</accession>
<dbReference type="AlphaFoldDB" id="S8FW33"/>
<evidence type="ECO:0008006" key="3">
    <source>
        <dbReference type="Google" id="ProtNLM"/>
    </source>
</evidence>
<evidence type="ECO:0000313" key="1">
    <source>
        <dbReference type="EMBL" id="EPT02475.1"/>
    </source>
</evidence>
<proteinExistence type="predicted"/>
<sequence>MEARLPTELCYMIIDFLLDDLPALQACSLVCCAWIAPCRSHKLRSVALRTPERFASLKSLLESPLLETSSIPLCARELRLGANPQDRAYDRSDIGAFWENAGLVPVLCRFSNVGSLQLDNLKWTPHSFPPATAKQFMSAFPQLRSLTLKVAVFHSPEDLLLLLSSFPRLVSVTMAFVSWFDEKLVALWTTSPRRPPKQSTDPVILALKKLRTDPTSWIALITAASVATRIWRLALDELEWIGHEKFASDWMLARAYEQSTAFINPLSDITAHLFAVEGHGLLEAQPSLVSRVDALHVDITTMPSPQAWTSVRVIPFSTLDVREIRYTLGTIHASSIFTELGERLAWMFLDRYLTGLLADHPRLLARFQLLIDFGGERADYDACMADVESSFSHNLSSLVESGARVCAVVTFPGNVNRELWWPKASTDSAIVQHHA</sequence>
<dbReference type="InParanoid" id="S8FW33"/>
<dbReference type="Proteomes" id="UP000015241">
    <property type="component" value="Unassembled WGS sequence"/>
</dbReference>
<evidence type="ECO:0000313" key="2">
    <source>
        <dbReference type="Proteomes" id="UP000015241"/>
    </source>
</evidence>
<dbReference type="STRING" id="743788.S8FW33"/>
<gene>
    <name evidence="1" type="ORF">FOMPIDRAFT_95719</name>
</gene>
<reference evidence="1 2" key="1">
    <citation type="journal article" date="2012" name="Science">
        <title>The Paleozoic origin of enzymatic lignin decomposition reconstructed from 31 fungal genomes.</title>
        <authorList>
            <person name="Floudas D."/>
            <person name="Binder M."/>
            <person name="Riley R."/>
            <person name="Barry K."/>
            <person name="Blanchette R.A."/>
            <person name="Henrissat B."/>
            <person name="Martinez A.T."/>
            <person name="Otillar R."/>
            <person name="Spatafora J.W."/>
            <person name="Yadav J.S."/>
            <person name="Aerts A."/>
            <person name="Benoit I."/>
            <person name="Boyd A."/>
            <person name="Carlson A."/>
            <person name="Copeland A."/>
            <person name="Coutinho P.M."/>
            <person name="de Vries R.P."/>
            <person name="Ferreira P."/>
            <person name="Findley K."/>
            <person name="Foster B."/>
            <person name="Gaskell J."/>
            <person name="Glotzer D."/>
            <person name="Gorecki P."/>
            <person name="Heitman J."/>
            <person name="Hesse C."/>
            <person name="Hori C."/>
            <person name="Igarashi K."/>
            <person name="Jurgens J.A."/>
            <person name="Kallen N."/>
            <person name="Kersten P."/>
            <person name="Kohler A."/>
            <person name="Kuees U."/>
            <person name="Kumar T.K.A."/>
            <person name="Kuo A."/>
            <person name="LaButti K."/>
            <person name="Larrondo L.F."/>
            <person name="Lindquist E."/>
            <person name="Ling A."/>
            <person name="Lombard V."/>
            <person name="Lucas S."/>
            <person name="Lundell T."/>
            <person name="Martin R."/>
            <person name="McLaughlin D.J."/>
            <person name="Morgenstern I."/>
            <person name="Morin E."/>
            <person name="Murat C."/>
            <person name="Nagy L.G."/>
            <person name="Nolan M."/>
            <person name="Ohm R.A."/>
            <person name="Patyshakuliyeva A."/>
            <person name="Rokas A."/>
            <person name="Ruiz-Duenas F.J."/>
            <person name="Sabat G."/>
            <person name="Salamov A."/>
            <person name="Samejima M."/>
            <person name="Schmutz J."/>
            <person name="Slot J.C."/>
            <person name="St John F."/>
            <person name="Stenlid J."/>
            <person name="Sun H."/>
            <person name="Sun S."/>
            <person name="Syed K."/>
            <person name="Tsang A."/>
            <person name="Wiebenga A."/>
            <person name="Young D."/>
            <person name="Pisabarro A."/>
            <person name="Eastwood D.C."/>
            <person name="Martin F."/>
            <person name="Cullen D."/>
            <person name="Grigoriev I.V."/>
            <person name="Hibbett D.S."/>
        </authorList>
    </citation>
    <scope>NUCLEOTIDE SEQUENCE</scope>
    <source>
        <strain evidence="2">FP-58527</strain>
    </source>
</reference>
<dbReference type="OrthoDB" id="2788229at2759"/>
<dbReference type="InterPro" id="IPR032675">
    <property type="entry name" value="LRR_dom_sf"/>
</dbReference>
<protein>
    <recommendedName>
        <fullName evidence="3">F-box domain-containing protein</fullName>
    </recommendedName>
</protein>
<organism evidence="1 2">
    <name type="scientific">Fomitopsis schrenkii</name>
    <name type="common">Brown rot fungus</name>
    <dbReference type="NCBI Taxonomy" id="2126942"/>
    <lineage>
        <taxon>Eukaryota</taxon>
        <taxon>Fungi</taxon>
        <taxon>Dikarya</taxon>
        <taxon>Basidiomycota</taxon>
        <taxon>Agaricomycotina</taxon>
        <taxon>Agaricomycetes</taxon>
        <taxon>Polyporales</taxon>
        <taxon>Fomitopsis</taxon>
    </lineage>
</organism>
<keyword evidence="2" id="KW-1185">Reference proteome</keyword>
<dbReference type="Gene3D" id="3.80.10.10">
    <property type="entry name" value="Ribonuclease Inhibitor"/>
    <property type="match status" value="1"/>
</dbReference>
<dbReference type="HOGENOM" id="CLU_630107_0_0_1"/>